<dbReference type="EMBL" id="JAWZYT010003586">
    <property type="protein sequence ID" value="KAK4297698.1"/>
    <property type="molecule type" value="Genomic_DNA"/>
</dbReference>
<dbReference type="CDD" id="cd00063">
    <property type="entry name" value="FN3"/>
    <property type="match status" value="1"/>
</dbReference>
<dbReference type="InterPro" id="IPR013783">
    <property type="entry name" value="Ig-like_fold"/>
</dbReference>
<dbReference type="Pfam" id="PF00041">
    <property type="entry name" value="fn3"/>
    <property type="match status" value="1"/>
</dbReference>
<feature type="domain" description="Fibronectin type-III" evidence="2">
    <location>
        <begin position="30"/>
        <end position="111"/>
    </location>
</feature>
<keyword evidence="1" id="KW-0732">Signal</keyword>
<dbReference type="Gene3D" id="2.60.40.10">
    <property type="entry name" value="Immunoglobulins"/>
    <property type="match status" value="1"/>
</dbReference>
<comment type="caution">
    <text evidence="3">The sequence shown here is derived from an EMBL/GenBank/DDBJ whole genome shotgun (WGS) entry which is preliminary data.</text>
</comment>
<dbReference type="PROSITE" id="PS50853">
    <property type="entry name" value="FN3"/>
    <property type="match status" value="1"/>
</dbReference>
<protein>
    <recommendedName>
        <fullName evidence="2">Fibronectin type-III domain-containing protein</fullName>
    </recommendedName>
</protein>
<name>A0AAE1NXV9_9EUCA</name>
<dbReference type="SUPFAM" id="SSF49265">
    <property type="entry name" value="Fibronectin type III"/>
    <property type="match status" value="1"/>
</dbReference>
<dbReference type="InterPro" id="IPR003961">
    <property type="entry name" value="FN3_dom"/>
</dbReference>
<dbReference type="AlphaFoldDB" id="A0AAE1NXV9"/>
<dbReference type="Proteomes" id="UP001292094">
    <property type="component" value="Unassembled WGS sequence"/>
</dbReference>
<keyword evidence="4" id="KW-1185">Reference proteome</keyword>
<evidence type="ECO:0000313" key="3">
    <source>
        <dbReference type="EMBL" id="KAK4297698.1"/>
    </source>
</evidence>
<dbReference type="InterPro" id="IPR036116">
    <property type="entry name" value="FN3_sf"/>
</dbReference>
<evidence type="ECO:0000256" key="1">
    <source>
        <dbReference type="SAM" id="SignalP"/>
    </source>
</evidence>
<sequence length="111" mass="12655">MTFRGCLSVLLLCVVSVRSDVDDEEKVPGPPENLTMLRVHDRSVDLQWNQPTEPNGEIRGYRVYFIKGNITSVRTVHANDPSITFSLHDLGYRTSVLSLYKCEMCPFQTCF</sequence>
<proteinExistence type="predicted"/>
<feature type="signal peptide" evidence="1">
    <location>
        <begin position="1"/>
        <end position="19"/>
    </location>
</feature>
<evidence type="ECO:0000313" key="4">
    <source>
        <dbReference type="Proteomes" id="UP001292094"/>
    </source>
</evidence>
<feature type="chain" id="PRO_5041945283" description="Fibronectin type-III domain-containing protein" evidence="1">
    <location>
        <begin position="20"/>
        <end position="111"/>
    </location>
</feature>
<gene>
    <name evidence="3" type="ORF">Pmani_029906</name>
</gene>
<reference evidence="3" key="1">
    <citation type="submission" date="2023-11" db="EMBL/GenBank/DDBJ databases">
        <title>Genome assemblies of two species of porcelain crab, Petrolisthes cinctipes and Petrolisthes manimaculis (Anomura: Porcellanidae).</title>
        <authorList>
            <person name="Angst P."/>
        </authorList>
    </citation>
    <scope>NUCLEOTIDE SEQUENCE</scope>
    <source>
        <strain evidence="3">PB745_02</strain>
        <tissue evidence="3">Gill</tissue>
    </source>
</reference>
<organism evidence="3 4">
    <name type="scientific">Petrolisthes manimaculis</name>
    <dbReference type="NCBI Taxonomy" id="1843537"/>
    <lineage>
        <taxon>Eukaryota</taxon>
        <taxon>Metazoa</taxon>
        <taxon>Ecdysozoa</taxon>
        <taxon>Arthropoda</taxon>
        <taxon>Crustacea</taxon>
        <taxon>Multicrustacea</taxon>
        <taxon>Malacostraca</taxon>
        <taxon>Eumalacostraca</taxon>
        <taxon>Eucarida</taxon>
        <taxon>Decapoda</taxon>
        <taxon>Pleocyemata</taxon>
        <taxon>Anomura</taxon>
        <taxon>Galatheoidea</taxon>
        <taxon>Porcellanidae</taxon>
        <taxon>Petrolisthes</taxon>
    </lineage>
</organism>
<evidence type="ECO:0000259" key="2">
    <source>
        <dbReference type="PROSITE" id="PS50853"/>
    </source>
</evidence>
<accession>A0AAE1NXV9</accession>